<keyword evidence="3" id="KW-0472">Membrane</keyword>
<feature type="compositionally biased region" description="Polar residues" evidence="2">
    <location>
        <begin position="725"/>
        <end position="735"/>
    </location>
</feature>
<dbReference type="InterPro" id="IPR034164">
    <property type="entry name" value="Pepsin-like_dom"/>
</dbReference>
<dbReference type="PROSITE" id="PS51767">
    <property type="entry name" value="PEPTIDASE_A1"/>
    <property type="match status" value="1"/>
</dbReference>
<organism evidence="5 6">
    <name type="scientific">Polyplosphaeria fusca</name>
    <dbReference type="NCBI Taxonomy" id="682080"/>
    <lineage>
        <taxon>Eukaryota</taxon>
        <taxon>Fungi</taxon>
        <taxon>Dikarya</taxon>
        <taxon>Ascomycota</taxon>
        <taxon>Pezizomycotina</taxon>
        <taxon>Dothideomycetes</taxon>
        <taxon>Pleosporomycetidae</taxon>
        <taxon>Pleosporales</taxon>
        <taxon>Tetraplosphaeriaceae</taxon>
        <taxon>Polyplosphaeria</taxon>
    </lineage>
</organism>
<feature type="compositionally biased region" description="Polar residues" evidence="2">
    <location>
        <begin position="607"/>
        <end position="618"/>
    </location>
</feature>
<comment type="caution">
    <text evidence="5">The sequence shown here is derived from an EMBL/GenBank/DDBJ whole genome shotgun (WGS) entry which is preliminary data.</text>
</comment>
<dbReference type="Pfam" id="PF00026">
    <property type="entry name" value="Asp"/>
    <property type="match status" value="1"/>
</dbReference>
<feature type="compositionally biased region" description="Polar residues" evidence="2">
    <location>
        <begin position="566"/>
        <end position="575"/>
    </location>
</feature>
<dbReference type="PANTHER" id="PTHR47966">
    <property type="entry name" value="BETA-SITE APP-CLEAVING ENZYME, ISOFORM A-RELATED"/>
    <property type="match status" value="1"/>
</dbReference>
<protein>
    <submittedName>
        <fullName evidence="5">Acid protease</fullName>
    </submittedName>
</protein>
<feature type="compositionally biased region" description="Basic and acidic residues" evidence="2">
    <location>
        <begin position="484"/>
        <end position="496"/>
    </location>
</feature>
<dbReference type="EMBL" id="ML996147">
    <property type="protein sequence ID" value="KAF2734459.1"/>
    <property type="molecule type" value="Genomic_DNA"/>
</dbReference>
<dbReference type="AlphaFoldDB" id="A0A9P4V1F3"/>
<dbReference type="Proteomes" id="UP000799444">
    <property type="component" value="Unassembled WGS sequence"/>
</dbReference>
<dbReference type="InterPro" id="IPR033121">
    <property type="entry name" value="PEPTIDASE_A1"/>
</dbReference>
<sequence length="758" mass="81924">MFFKKRADSANATVIPAPVSVPATNLFDGNDGRWSTFQINVGDDDTGAGQNFRVLISTSSPLILLPVEVSWCDQDCAADRGVDKFKSQQPMGFETQSSKGWNQKGLFEIPLADGLTLWPDQKPNGTYGLDNVGIGASVVNSTLLGDQFVATSPSKDFFMGTLGLAYQPVNPGTGSISPFLTNFAETNNSPSISYGYAAGASYRNDNNGVVGSLVFGGYDQARFTSPQISVGFPAVGNNSLVVGVQSITYKEQRDSNEQALIPDAQTFSAAIDSSLPYLWLPDGVCDEFATRFQLDYDETRNMYTLSDSAHTQNVGNNATIVVGLGAKTNSKDTVSIALPYAAFDLQASEPIFNNATRYFPLKKSTTGDFILGRAFLQEAYIYVDYERENFTIARAAYSDPMPDPHLVTIYSTSYVPPPATTSNAPPERAGGLSGGAIAGIVVGILVLFLLISLGVFLWWRRRRNQRRMSQKTLTGPFDTTEAGNEVKPRRISELDSTHSPGSPKPSVGGYYGPNDKEPFPPISEIESPPAELWSPPPESSPGSGITDGNDYFTTAAGKVRRRGATRESSGNNTPGTPGMPYELPADEGQSQVGGSAVPVRPRHNRLPSESSLQTNTINEVVMGSREQSLAPAPDRAGTHSREPSQPGVGTAADLRRAASEARSDVSPPRFSHEHSPARTSDVSPQDSRDASAAPHSRKDRPEISPIRGSEERRPSLHQRGPSDAPTESTAVSQPTPEERERWEQVEETEEERRRPLSQ</sequence>
<dbReference type="OrthoDB" id="4074350at2759"/>
<keyword evidence="6" id="KW-1185">Reference proteome</keyword>
<evidence type="ECO:0000256" key="3">
    <source>
        <dbReference type="SAM" id="Phobius"/>
    </source>
</evidence>
<evidence type="ECO:0000313" key="5">
    <source>
        <dbReference type="EMBL" id="KAF2734459.1"/>
    </source>
</evidence>
<evidence type="ECO:0000259" key="4">
    <source>
        <dbReference type="PROSITE" id="PS51767"/>
    </source>
</evidence>
<keyword evidence="3" id="KW-0812">Transmembrane</keyword>
<feature type="compositionally biased region" description="Basic and acidic residues" evidence="2">
    <location>
        <begin position="653"/>
        <end position="663"/>
    </location>
</feature>
<dbReference type="InterPro" id="IPR001461">
    <property type="entry name" value="Aspartic_peptidase_A1"/>
</dbReference>
<reference evidence="5" key="1">
    <citation type="journal article" date="2020" name="Stud. Mycol.">
        <title>101 Dothideomycetes genomes: a test case for predicting lifestyles and emergence of pathogens.</title>
        <authorList>
            <person name="Haridas S."/>
            <person name="Albert R."/>
            <person name="Binder M."/>
            <person name="Bloem J."/>
            <person name="Labutti K."/>
            <person name="Salamov A."/>
            <person name="Andreopoulos B."/>
            <person name="Baker S."/>
            <person name="Barry K."/>
            <person name="Bills G."/>
            <person name="Bluhm B."/>
            <person name="Cannon C."/>
            <person name="Castanera R."/>
            <person name="Culley D."/>
            <person name="Daum C."/>
            <person name="Ezra D."/>
            <person name="Gonzalez J."/>
            <person name="Henrissat B."/>
            <person name="Kuo A."/>
            <person name="Liang C."/>
            <person name="Lipzen A."/>
            <person name="Lutzoni F."/>
            <person name="Magnuson J."/>
            <person name="Mondo S."/>
            <person name="Nolan M."/>
            <person name="Ohm R."/>
            <person name="Pangilinan J."/>
            <person name="Park H.-J."/>
            <person name="Ramirez L."/>
            <person name="Alfaro M."/>
            <person name="Sun H."/>
            <person name="Tritt A."/>
            <person name="Yoshinaga Y."/>
            <person name="Zwiers L.-H."/>
            <person name="Turgeon B."/>
            <person name="Goodwin S."/>
            <person name="Spatafora J."/>
            <person name="Crous P."/>
            <person name="Grigoriev I."/>
        </authorList>
    </citation>
    <scope>NUCLEOTIDE SEQUENCE</scope>
    <source>
        <strain evidence="5">CBS 125425</strain>
    </source>
</reference>
<dbReference type="PANTHER" id="PTHR47966:SF51">
    <property type="entry name" value="BETA-SITE APP-CLEAVING ENZYME, ISOFORM A-RELATED"/>
    <property type="match status" value="1"/>
</dbReference>
<feature type="domain" description="Peptidase A1" evidence="4">
    <location>
        <begin position="35"/>
        <end position="393"/>
    </location>
</feature>
<dbReference type="CDD" id="cd05471">
    <property type="entry name" value="pepsin_like"/>
    <property type="match status" value="1"/>
</dbReference>
<gene>
    <name evidence="5" type="ORF">EJ04DRAFT_564182</name>
</gene>
<feature type="compositionally biased region" description="Low complexity" evidence="2">
    <location>
        <begin position="522"/>
        <end position="533"/>
    </location>
</feature>
<dbReference type="GO" id="GO:0004190">
    <property type="term" value="F:aspartic-type endopeptidase activity"/>
    <property type="evidence" value="ECO:0007669"/>
    <property type="project" value="InterPro"/>
</dbReference>
<dbReference type="Gene3D" id="2.40.70.10">
    <property type="entry name" value="Acid Proteases"/>
    <property type="match status" value="2"/>
</dbReference>
<proteinExistence type="inferred from homology"/>
<dbReference type="GO" id="GO:0000324">
    <property type="term" value="C:fungal-type vacuole"/>
    <property type="evidence" value="ECO:0007669"/>
    <property type="project" value="TreeGrafter"/>
</dbReference>
<name>A0A9P4V1F3_9PLEO</name>
<dbReference type="CDD" id="cd12087">
    <property type="entry name" value="TM_EGFR-like"/>
    <property type="match status" value="1"/>
</dbReference>
<feature type="transmembrane region" description="Helical" evidence="3">
    <location>
        <begin position="436"/>
        <end position="459"/>
    </location>
</feature>
<evidence type="ECO:0000256" key="1">
    <source>
        <dbReference type="ARBA" id="ARBA00007447"/>
    </source>
</evidence>
<dbReference type="SUPFAM" id="SSF50630">
    <property type="entry name" value="Acid proteases"/>
    <property type="match status" value="1"/>
</dbReference>
<accession>A0A9P4V1F3</accession>
<evidence type="ECO:0000256" key="2">
    <source>
        <dbReference type="SAM" id="MobiDB-lite"/>
    </source>
</evidence>
<keyword evidence="3" id="KW-1133">Transmembrane helix</keyword>
<keyword evidence="5" id="KW-0645">Protease</keyword>
<feature type="region of interest" description="Disordered" evidence="2">
    <location>
        <begin position="469"/>
        <end position="758"/>
    </location>
</feature>
<dbReference type="InterPro" id="IPR021109">
    <property type="entry name" value="Peptidase_aspartic_dom_sf"/>
</dbReference>
<comment type="similarity">
    <text evidence="1">Belongs to the peptidase A1 family.</text>
</comment>
<keyword evidence="5" id="KW-0378">Hydrolase</keyword>
<dbReference type="GO" id="GO:0006508">
    <property type="term" value="P:proteolysis"/>
    <property type="evidence" value="ECO:0007669"/>
    <property type="project" value="UniProtKB-KW"/>
</dbReference>
<evidence type="ECO:0000313" key="6">
    <source>
        <dbReference type="Proteomes" id="UP000799444"/>
    </source>
</evidence>
<feature type="compositionally biased region" description="Basic and acidic residues" evidence="2">
    <location>
        <begin position="736"/>
        <end position="758"/>
    </location>
</feature>